<dbReference type="InterPro" id="IPR035281">
    <property type="entry name" value="DUF5359"/>
</dbReference>
<name>A0A2N3LMU4_9BACI</name>
<evidence type="ECO:0000313" key="3">
    <source>
        <dbReference type="Proteomes" id="UP000233440"/>
    </source>
</evidence>
<keyword evidence="3" id="KW-1185">Reference proteome</keyword>
<dbReference type="OrthoDB" id="2942300at2"/>
<keyword evidence="1" id="KW-1133">Transmembrane helix</keyword>
<feature type="transmembrane region" description="Helical" evidence="1">
    <location>
        <begin position="12"/>
        <end position="30"/>
    </location>
</feature>
<protein>
    <recommendedName>
        <fullName evidence="4">YpfB family protein</fullName>
    </recommendedName>
</protein>
<sequence length="61" mass="7608">MMKTIERWILKIVIFHFLLLVFFQFIFQHFQNLKDLQRITYYEGVNQQNETPIMETWKSNP</sequence>
<dbReference type="Pfam" id="PF17313">
    <property type="entry name" value="DUF5359"/>
    <property type="match status" value="1"/>
</dbReference>
<comment type="caution">
    <text evidence="2">The sequence shown here is derived from an EMBL/GenBank/DDBJ whole genome shotgun (WGS) entry which is preliminary data.</text>
</comment>
<organism evidence="2 3">
    <name type="scientific">Heyndrickxia camelliae</name>
    <dbReference type="NCBI Taxonomy" id="1707093"/>
    <lineage>
        <taxon>Bacteria</taxon>
        <taxon>Bacillati</taxon>
        <taxon>Bacillota</taxon>
        <taxon>Bacilli</taxon>
        <taxon>Bacillales</taxon>
        <taxon>Bacillaceae</taxon>
        <taxon>Heyndrickxia</taxon>
    </lineage>
</organism>
<dbReference type="EMBL" id="PIQO01000003">
    <property type="protein sequence ID" value="PKR85926.1"/>
    <property type="molecule type" value="Genomic_DNA"/>
</dbReference>
<evidence type="ECO:0008006" key="4">
    <source>
        <dbReference type="Google" id="ProtNLM"/>
    </source>
</evidence>
<dbReference type="RefSeq" id="WP_101353296.1">
    <property type="nucleotide sequence ID" value="NZ_PIQO01000003.1"/>
</dbReference>
<keyword evidence="1" id="KW-0812">Transmembrane</keyword>
<dbReference type="AlphaFoldDB" id="A0A2N3LMU4"/>
<accession>A0A2N3LMU4</accession>
<proteinExistence type="predicted"/>
<dbReference type="Proteomes" id="UP000233440">
    <property type="component" value="Unassembled WGS sequence"/>
</dbReference>
<gene>
    <name evidence="2" type="ORF">CWO92_06010</name>
</gene>
<reference evidence="2 3" key="1">
    <citation type="submission" date="2017-11" db="EMBL/GenBank/DDBJ databases">
        <title>Bacillus camelliae sp. nov., isolated from pu'er tea.</title>
        <authorList>
            <person name="Niu L."/>
        </authorList>
    </citation>
    <scope>NUCLEOTIDE SEQUENCE [LARGE SCALE GENOMIC DNA]</scope>
    <source>
        <strain evidence="2 3">7578-1</strain>
    </source>
</reference>
<keyword evidence="1" id="KW-0472">Membrane</keyword>
<evidence type="ECO:0000313" key="2">
    <source>
        <dbReference type="EMBL" id="PKR85926.1"/>
    </source>
</evidence>
<evidence type="ECO:0000256" key="1">
    <source>
        <dbReference type="SAM" id="Phobius"/>
    </source>
</evidence>